<gene>
    <name evidence="1" type="ORF">ACFQXB_07645</name>
</gene>
<dbReference type="Pfam" id="PF06233">
    <property type="entry name" value="Usg"/>
    <property type="match status" value="1"/>
</dbReference>
<dbReference type="Proteomes" id="UP001596516">
    <property type="component" value="Unassembled WGS sequence"/>
</dbReference>
<name>A0ABW2UJD8_9RHOB</name>
<reference evidence="2" key="1">
    <citation type="journal article" date="2019" name="Int. J. Syst. Evol. Microbiol.">
        <title>The Global Catalogue of Microorganisms (GCM) 10K type strain sequencing project: providing services to taxonomists for standard genome sequencing and annotation.</title>
        <authorList>
            <consortium name="The Broad Institute Genomics Platform"/>
            <consortium name="The Broad Institute Genome Sequencing Center for Infectious Disease"/>
            <person name="Wu L."/>
            <person name="Ma J."/>
        </authorList>
    </citation>
    <scope>NUCLEOTIDE SEQUENCE [LARGE SCALE GENOMIC DNA]</scope>
    <source>
        <strain evidence="2">CGMCC 1.12750</strain>
    </source>
</reference>
<organism evidence="1 2">
    <name type="scientific">Plastorhodobacter daqingensis</name>
    <dbReference type="NCBI Taxonomy" id="1387281"/>
    <lineage>
        <taxon>Bacteria</taxon>
        <taxon>Pseudomonadati</taxon>
        <taxon>Pseudomonadota</taxon>
        <taxon>Alphaproteobacteria</taxon>
        <taxon>Rhodobacterales</taxon>
        <taxon>Paracoccaceae</taxon>
        <taxon>Plastorhodobacter</taxon>
    </lineage>
</organism>
<dbReference type="EMBL" id="JBHTFQ010000003">
    <property type="protein sequence ID" value="MFC7704063.1"/>
    <property type="molecule type" value="Genomic_DNA"/>
</dbReference>
<keyword evidence="2" id="KW-1185">Reference proteome</keyword>
<dbReference type="InterPro" id="IPR009354">
    <property type="entry name" value="Usg"/>
</dbReference>
<dbReference type="RefSeq" id="WP_377401882.1">
    <property type="nucleotide sequence ID" value="NZ_JBHTFQ010000003.1"/>
</dbReference>
<comment type="caution">
    <text evidence="1">The sequence shown here is derived from an EMBL/GenBank/DDBJ whole genome shotgun (WGS) entry which is preliminary data.</text>
</comment>
<protein>
    <submittedName>
        <fullName evidence="1">Uncharacterized protein</fullName>
    </submittedName>
</protein>
<proteinExistence type="predicted"/>
<evidence type="ECO:0000313" key="1">
    <source>
        <dbReference type="EMBL" id="MFC7704063.1"/>
    </source>
</evidence>
<sequence>MAPDDPRLFRFIEFCQDPIGGPLRRVHFSHRRMIGPGEWQPRARPAARRP</sequence>
<evidence type="ECO:0000313" key="2">
    <source>
        <dbReference type="Proteomes" id="UP001596516"/>
    </source>
</evidence>
<accession>A0ABW2UJD8</accession>